<evidence type="ECO:0000256" key="5">
    <source>
        <dbReference type="ARBA" id="ARBA00022989"/>
    </source>
</evidence>
<dbReference type="PANTHER" id="PTHR32285:SF239">
    <property type="entry name" value="PROTEIN TRICHOME BIREFRINGENCE-LIKE 34"/>
    <property type="match status" value="1"/>
</dbReference>
<dbReference type="Proteomes" id="UP001151760">
    <property type="component" value="Unassembled WGS sequence"/>
</dbReference>
<comment type="similarity">
    <text evidence="2">Belongs to the PC-esterase family. TBL subfamily.</text>
</comment>
<name>A0ABQ5FW29_9ASTR</name>
<comment type="subcellular location">
    <subcellularLocation>
        <location evidence="1">Membrane</location>
        <topology evidence="1">Single-pass membrane protein</topology>
    </subcellularLocation>
</comment>
<dbReference type="InterPro" id="IPR029962">
    <property type="entry name" value="TBL"/>
</dbReference>
<evidence type="ECO:0000256" key="1">
    <source>
        <dbReference type="ARBA" id="ARBA00004167"/>
    </source>
</evidence>
<dbReference type="EMBL" id="BQNB010017804">
    <property type="protein sequence ID" value="GJT67394.1"/>
    <property type="molecule type" value="Genomic_DNA"/>
</dbReference>
<sequence>MIRKLFHGYRSVGVMLVIGLIMGLVYFCGYDMRIIFDVTEEAKLPEDYSFERCDFFDGSWVYDNVSRPLYKEKECSFMTDDYSCEKFGRKEFKYQFWRWQPHGCNLPRFNGTSLLEKLRDKRVVFVGDSLGKNHWVSLLCLIDSWIIEPSNKVVEWHGSLITFKATEYNVSIDFYWEPLLVESNCDNPIKHRVLDRVMKIDSIAKHAKNWIDADMLVFDSYAWWLEPNMTLLWGSFENPTRTFVESGIVRRYEMAMKTWSNWLEDHLDRAKTRIFFTSLSPEHKKGQDWGKPVGTNCFNETEPITKKGYWGNDTSTGLMRTVESVVQDLRKKNFKIEILNITQLSQYRKDGHPTIFKRHWVPPTALELANPVKTADCSHWCLPGVPDVWNEIFYSYIRYRL</sequence>
<accession>A0ABQ5FW29</accession>
<evidence type="ECO:0000256" key="7">
    <source>
        <dbReference type="SAM" id="Phobius"/>
    </source>
</evidence>
<keyword evidence="11" id="KW-1185">Reference proteome</keyword>
<feature type="domain" description="Trichome birefringence-like C-terminal" evidence="8">
    <location>
        <begin position="106"/>
        <end position="395"/>
    </location>
</feature>
<keyword evidence="5 7" id="KW-1133">Transmembrane helix</keyword>
<keyword evidence="6 7" id="KW-0472">Membrane</keyword>
<organism evidence="10 11">
    <name type="scientific">Tanacetum coccineum</name>
    <dbReference type="NCBI Taxonomy" id="301880"/>
    <lineage>
        <taxon>Eukaryota</taxon>
        <taxon>Viridiplantae</taxon>
        <taxon>Streptophyta</taxon>
        <taxon>Embryophyta</taxon>
        <taxon>Tracheophyta</taxon>
        <taxon>Spermatophyta</taxon>
        <taxon>Magnoliopsida</taxon>
        <taxon>eudicotyledons</taxon>
        <taxon>Gunneridae</taxon>
        <taxon>Pentapetalae</taxon>
        <taxon>asterids</taxon>
        <taxon>campanulids</taxon>
        <taxon>Asterales</taxon>
        <taxon>Asteraceae</taxon>
        <taxon>Asteroideae</taxon>
        <taxon>Anthemideae</taxon>
        <taxon>Anthemidinae</taxon>
        <taxon>Tanacetum</taxon>
    </lineage>
</organism>
<gene>
    <name evidence="10" type="ORF">Tco_1018874</name>
</gene>
<dbReference type="InterPro" id="IPR025846">
    <property type="entry name" value="TBL_N"/>
</dbReference>
<feature type="transmembrane region" description="Helical" evidence="7">
    <location>
        <begin position="12"/>
        <end position="32"/>
    </location>
</feature>
<dbReference type="PANTHER" id="PTHR32285">
    <property type="entry name" value="PROTEIN TRICHOME BIREFRINGENCE-LIKE 9-RELATED"/>
    <property type="match status" value="1"/>
</dbReference>
<reference evidence="10" key="1">
    <citation type="journal article" date="2022" name="Int. J. Mol. Sci.">
        <title>Draft Genome of Tanacetum Coccineum: Genomic Comparison of Closely Related Tanacetum-Family Plants.</title>
        <authorList>
            <person name="Yamashiro T."/>
            <person name="Shiraishi A."/>
            <person name="Nakayama K."/>
            <person name="Satake H."/>
        </authorList>
    </citation>
    <scope>NUCLEOTIDE SEQUENCE</scope>
</reference>
<evidence type="ECO:0000313" key="11">
    <source>
        <dbReference type="Proteomes" id="UP001151760"/>
    </source>
</evidence>
<evidence type="ECO:0000256" key="2">
    <source>
        <dbReference type="ARBA" id="ARBA00007727"/>
    </source>
</evidence>
<comment type="caution">
    <text evidence="10">The sequence shown here is derived from an EMBL/GenBank/DDBJ whole genome shotgun (WGS) entry which is preliminary data.</text>
</comment>
<evidence type="ECO:0000259" key="9">
    <source>
        <dbReference type="Pfam" id="PF14416"/>
    </source>
</evidence>
<keyword evidence="4" id="KW-0735">Signal-anchor</keyword>
<evidence type="ECO:0000313" key="10">
    <source>
        <dbReference type="EMBL" id="GJT67394.1"/>
    </source>
</evidence>
<proteinExistence type="inferred from homology"/>
<reference evidence="10" key="2">
    <citation type="submission" date="2022-01" db="EMBL/GenBank/DDBJ databases">
        <authorList>
            <person name="Yamashiro T."/>
            <person name="Shiraishi A."/>
            <person name="Satake H."/>
            <person name="Nakayama K."/>
        </authorList>
    </citation>
    <scope>NUCLEOTIDE SEQUENCE</scope>
</reference>
<dbReference type="Pfam" id="PF14416">
    <property type="entry name" value="PMR5N"/>
    <property type="match status" value="1"/>
</dbReference>
<protein>
    <submittedName>
        <fullName evidence="10">Trichome birefringence-like protein 34</fullName>
    </submittedName>
</protein>
<evidence type="ECO:0000256" key="6">
    <source>
        <dbReference type="ARBA" id="ARBA00023136"/>
    </source>
</evidence>
<dbReference type="InterPro" id="IPR026057">
    <property type="entry name" value="TBL_C"/>
</dbReference>
<evidence type="ECO:0000256" key="3">
    <source>
        <dbReference type="ARBA" id="ARBA00022692"/>
    </source>
</evidence>
<evidence type="ECO:0000259" key="8">
    <source>
        <dbReference type="Pfam" id="PF13839"/>
    </source>
</evidence>
<keyword evidence="3 7" id="KW-0812">Transmembrane</keyword>
<dbReference type="Pfam" id="PF13839">
    <property type="entry name" value="PC-Esterase"/>
    <property type="match status" value="1"/>
</dbReference>
<feature type="domain" description="Trichome birefringence-like N-terminal" evidence="9">
    <location>
        <begin position="51"/>
        <end position="105"/>
    </location>
</feature>
<evidence type="ECO:0000256" key="4">
    <source>
        <dbReference type="ARBA" id="ARBA00022968"/>
    </source>
</evidence>